<keyword evidence="2" id="KW-1185">Reference proteome</keyword>
<evidence type="ECO:0000313" key="1">
    <source>
        <dbReference type="EMBL" id="CAH2074883.1"/>
    </source>
</evidence>
<sequence>MAADGSVLGRGTRRPKIDCVRASFRTKAVYGSGDADEFEFFWARNVVPGSWSCSVRSAAVHCESEWVRAAHQQWLVGIPRPQASRAKKTMTRILYSPKRSINVSIRLDCPVLK</sequence>
<organism evidence="1 2">
    <name type="scientific">Iphiclides podalirius</name>
    <name type="common">scarce swallowtail</name>
    <dbReference type="NCBI Taxonomy" id="110791"/>
    <lineage>
        <taxon>Eukaryota</taxon>
        <taxon>Metazoa</taxon>
        <taxon>Ecdysozoa</taxon>
        <taxon>Arthropoda</taxon>
        <taxon>Hexapoda</taxon>
        <taxon>Insecta</taxon>
        <taxon>Pterygota</taxon>
        <taxon>Neoptera</taxon>
        <taxon>Endopterygota</taxon>
        <taxon>Lepidoptera</taxon>
        <taxon>Glossata</taxon>
        <taxon>Ditrysia</taxon>
        <taxon>Papilionoidea</taxon>
        <taxon>Papilionidae</taxon>
        <taxon>Papilioninae</taxon>
        <taxon>Iphiclides</taxon>
    </lineage>
</organism>
<feature type="non-terminal residue" evidence="1">
    <location>
        <position position="113"/>
    </location>
</feature>
<accession>A0ABN8J4M9</accession>
<dbReference type="Proteomes" id="UP000837857">
    <property type="component" value="Chromosome 8"/>
</dbReference>
<name>A0ABN8J4M9_9NEOP</name>
<proteinExistence type="predicted"/>
<reference evidence="1" key="1">
    <citation type="submission" date="2022-03" db="EMBL/GenBank/DDBJ databases">
        <authorList>
            <person name="Martin H S."/>
        </authorList>
    </citation>
    <scope>NUCLEOTIDE SEQUENCE</scope>
</reference>
<dbReference type="EMBL" id="OW152820">
    <property type="protein sequence ID" value="CAH2074883.1"/>
    <property type="molecule type" value="Genomic_DNA"/>
</dbReference>
<protein>
    <submittedName>
        <fullName evidence="1">Uncharacterized protein</fullName>
    </submittedName>
</protein>
<gene>
    <name evidence="1" type="ORF">IPOD504_LOCUS16300</name>
</gene>
<evidence type="ECO:0000313" key="2">
    <source>
        <dbReference type="Proteomes" id="UP000837857"/>
    </source>
</evidence>